<evidence type="ECO:0000256" key="9">
    <source>
        <dbReference type="ARBA" id="ARBA00022989"/>
    </source>
</evidence>
<dbReference type="Pfam" id="PF00672">
    <property type="entry name" value="HAMP"/>
    <property type="match status" value="1"/>
</dbReference>
<name>A0AAJ4RE82_9BACT</name>
<dbReference type="PANTHER" id="PTHR43065">
    <property type="entry name" value="SENSOR HISTIDINE KINASE"/>
    <property type="match status" value="1"/>
</dbReference>
<feature type="transmembrane region" description="Helical" evidence="11">
    <location>
        <begin position="322"/>
        <end position="341"/>
    </location>
</feature>
<dbReference type="InterPro" id="IPR003594">
    <property type="entry name" value="HATPase_dom"/>
</dbReference>
<keyword evidence="4" id="KW-1003">Cell membrane</keyword>
<comment type="subcellular location">
    <subcellularLocation>
        <location evidence="2">Cell membrane</location>
        <topology evidence="2">Multi-pass membrane protein</topology>
    </subcellularLocation>
</comment>
<comment type="catalytic activity">
    <reaction evidence="1">
        <text>ATP + protein L-histidine = ADP + protein N-phospho-L-histidine.</text>
        <dbReference type="EC" id="2.7.13.3"/>
    </reaction>
</comment>
<dbReference type="SUPFAM" id="SSF103190">
    <property type="entry name" value="Sensory domain-like"/>
    <property type="match status" value="1"/>
</dbReference>
<dbReference type="SUPFAM" id="SSF158472">
    <property type="entry name" value="HAMP domain-like"/>
    <property type="match status" value="1"/>
</dbReference>
<dbReference type="InterPro" id="IPR048760">
    <property type="entry name" value="VP0354-like_sensor_dom"/>
</dbReference>
<dbReference type="RefSeq" id="WP_123351895.1">
    <property type="nucleotide sequence ID" value="NZ_CP027432.2"/>
</dbReference>
<dbReference type="SMART" id="SM00387">
    <property type="entry name" value="HATPase_c"/>
    <property type="match status" value="1"/>
</dbReference>
<keyword evidence="5" id="KW-0597">Phosphoprotein</keyword>
<keyword evidence="11" id="KW-0472">Membrane</keyword>
<dbReference type="AlphaFoldDB" id="A0AAJ4RE82"/>
<dbReference type="Proteomes" id="UP000272781">
    <property type="component" value="Unassembled WGS sequence"/>
</dbReference>
<dbReference type="CDD" id="cd06225">
    <property type="entry name" value="HAMP"/>
    <property type="match status" value="1"/>
</dbReference>
<dbReference type="Gene3D" id="1.10.287.130">
    <property type="match status" value="1"/>
</dbReference>
<dbReference type="Pfam" id="PF21623">
    <property type="entry name" value="HK_sensor_dom_bact"/>
    <property type="match status" value="1"/>
</dbReference>
<dbReference type="CDD" id="cd00082">
    <property type="entry name" value="HisKA"/>
    <property type="match status" value="1"/>
</dbReference>
<dbReference type="Pfam" id="PF00512">
    <property type="entry name" value="HisKA"/>
    <property type="match status" value="1"/>
</dbReference>
<dbReference type="InterPro" id="IPR036890">
    <property type="entry name" value="HATPase_C_sf"/>
</dbReference>
<evidence type="ECO:0000256" key="3">
    <source>
        <dbReference type="ARBA" id="ARBA00012438"/>
    </source>
</evidence>
<dbReference type="InterPro" id="IPR005467">
    <property type="entry name" value="His_kinase_dom"/>
</dbReference>
<keyword evidence="10" id="KW-0175">Coiled coil</keyword>
<evidence type="ECO:0000256" key="6">
    <source>
        <dbReference type="ARBA" id="ARBA00022679"/>
    </source>
</evidence>
<evidence type="ECO:0000256" key="7">
    <source>
        <dbReference type="ARBA" id="ARBA00022692"/>
    </source>
</evidence>
<evidence type="ECO:0000256" key="11">
    <source>
        <dbReference type="SAM" id="Phobius"/>
    </source>
</evidence>
<dbReference type="InterPro" id="IPR029151">
    <property type="entry name" value="Sensor-like_sf"/>
</dbReference>
<dbReference type="PROSITE" id="PS50885">
    <property type="entry name" value="HAMP"/>
    <property type="match status" value="1"/>
</dbReference>
<evidence type="ECO:0000256" key="1">
    <source>
        <dbReference type="ARBA" id="ARBA00000085"/>
    </source>
</evidence>
<evidence type="ECO:0000256" key="4">
    <source>
        <dbReference type="ARBA" id="ARBA00022475"/>
    </source>
</evidence>
<dbReference type="InterPro" id="IPR036097">
    <property type="entry name" value="HisK_dim/P_sf"/>
</dbReference>
<evidence type="ECO:0000313" key="14">
    <source>
        <dbReference type="EMBL" id="QCI28290.1"/>
    </source>
</evidence>
<accession>A0AAJ4RE82</accession>
<dbReference type="SMART" id="SM00304">
    <property type="entry name" value="HAMP"/>
    <property type="match status" value="1"/>
</dbReference>
<dbReference type="EMBL" id="CP027432">
    <property type="protein sequence ID" value="QCI28290.1"/>
    <property type="molecule type" value="Genomic_DNA"/>
</dbReference>
<organism evidence="15 16">
    <name type="scientific">Caminibacter pacificus</name>
    <dbReference type="NCBI Taxonomy" id="1424653"/>
    <lineage>
        <taxon>Bacteria</taxon>
        <taxon>Pseudomonadati</taxon>
        <taxon>Campylobacterota</taxon>
        <taxon>Epsilonproteobacteria</taxon>
        <taxon>Nautiliales</taxon>
        <taxon>Nautiliaceae</taxon>
        <taxon>Caminibacter</taxon>
    </lineage>
</organism>
<dbReference type="PROSITE" id="PS50109">
    <property type="entry name" value="HIS_KIN"/>
    <property type="match status" value="1"/>
</dbReference>
<evidence type="ECO:0000313" key="15">
    <source>
        <dbReference type="EMBL" id="ROR40996.1"/>
    </source>
</evidence>
<feature type="domain" description="Histidine kinase" evidence="12">
    <location>
        <begin position="456"/>
        <end position="672"/>
    </location>
</feature>
<evidence type="ECO:0000256" key="5">
    <source>
        <dbReference type="ARBA" id="ARBA00022553"/>
    </source>
</evidence>
<keyword evidence="7 11" id="KW-0812">Transmembrane</keyword>
<dbReference type="SUPFAM" id="SSF47384">
    <property type="entry name" value="Homodimeric domain of signal transducing histidine kinase"/>
    <property type="match status" value="1"/>
</dbReference>
<dbReference type="Gene3D" id="6.10.340.10">
    <property type="match status" value="1"/>
</dbReference>
<dbReference type="EC" id="2.7.13.3" evidence="3"/>
<reference evidence="14" key="3">
    <citation type="submission" date="2019-06" db="EMBL/GenBank/DDBJ databases">
        <title>A comparative analysis of the Nautiliaceae.</title>
        <authorList>
            <person name="Grosche A."/>
            <person name="Smedile F."/>
            <person name="Vetriani C."/>
        </authorList>
    </citation>
    <scope>NUCLEOTIDE SEQUENCE</scope>
    <source>
        <strain evidence="14">TB6</strain>
    </source>
</reference>
<gene>
    <name evidence="14" type="ORF">C6V80_04750</name>
    <name evidence="15" type="ORF">EDC58_0479</name>
</gene>
<evidence type="ECO:0000256" key="10">
    <source>
        <dbReference type="SAM" id="Coils"/>
    </source>
</evidence>
<sequence length="673" mass="78043">MKISLSIKIAVLVMITSFIGIITLSYVSYSQAEKIFIQNSKDRLNQKINQYTEFIKNQITSFKYDINTLSYNPLIKGLVRAYNDPYKYDPQDNKTYSQFIQDVISTFNIMLTQNKSYYQIRILDIKGNELIKLIKDKNKIISLKENSLQNKSNMKYFKETIKYPINKIYISEINLNREYGQIEFPIKPTIRIAKIIENNTKTGAIVIININITKAFDFEKLRKSPIKTYIANNEGYYIFNSTNPNKEFGFEFGKDFKITNDFPFIKELYNSTKDVISFIDTKQNKIYEAKKVYLSPDRFLVILQVANASLFKQKANDYFNTIAIYIFGSLIFITLITIISVKILTNPIKKLTETADKIAKTKGKKHIKIDIKSNDEIGELANAFQIMLNALTKSQKEIEHFAQNLEKEVEKKTKELQKINKNLQKMVEEKVNELREKDKALIQQSKMAAMGEMIGAIAHQWRQPLNALALNIQMLEDLAEDEHLDKETLKEFIKKNMETIKFMSNTIDDFRNFFRKDKEKTIFDIKDIIQNTLHLQRAQLKNHDIEVIENLESAKIEGYKNELMQAILNIISNAKDAIDERRKKEKIKGIIKISTKKDGDNVIIEIEDNGGGIDPHYLDKIFEPYFTTKEEGKGTGMGLYMVKEIIERNGGKIEVANTKEGAKFKIILKAKRD</sequence>
<evidence type="ECO:0000259" key="13">
    <source>
        <dbReference type="PROSITE" id="PS50885"/>
    </source>
</evidence>
<dbReference type="Gene3D" id="3.30.450.20">
    <property type="entry name" value="PAS domain"/>
    <property type="match status" value="1"/>
</dbReference>
<evidence type="ECO:0000313" key="17">
    <source>
        <dbReference type="Proteomes" id="UP000298805"/>
    </source>
</evidence>
<protein>
    <recommendedName>
        <fullName evidence="3">histidine kinase</fullName>
        <ecNumber evidence="3">2.7.13.3</ecNumber>
    </recommendedName>
</protein>
<feature type="domain" description="HAMP" evidence="13">
    <location>
        <begin position="342"/>
        <end position="396"/>
    </location>
</feature>
<dbReference type="InterPro" id="IPR004358">
    <property type="entry name" value="Sig_transdc_His_kin-like_C"/>
</dbReference>
<dbReference type="GO" id="GO:0005886">
    <property type="term" value="C:plasma membrane"/>
    <property type="evidence" value="ECO:0007669"/>
    <property type="project" value="UniProtKB-SubCell"/>
</dbReference>
<feature type="transmembrane region" description="Helical" evidence="11">
    <location>
        <begin position="9"/>
        <end position="29"/>
    </location>
</feature>
<keyword evidence="9 11" id="KW-1133">Transmembrane helix</keyword>
<reference evidence="15 16" key="2">
    <citation type="submission" date="2018-11" db="EMBL/GenBank/DDBJ databases">
        <title>Genomic Encyclopedia of Type Strains, Phase IV (KMG-IV): sequencing the most valuable type-strain genomes for metagenomic binning, comparative biology and taxonomic classification.</title>
        <authorList>
            <person name="Goeker M."/>
        </authorList>
    </citation>
    <scope>NUCLEOTIDE SEQUENCE [LARGE SCALE GENOMIC DNA]</scope>
    <source>
        <strain evidence="15 16">DSM 27783</strain>
    </source>
</reference>
<feature type="coiled-coil region" evidence="10">
    <location>
        <begin position="391"/>
        <end position="440"/>
    </location>
</feature>
<keyword evidence="8" id="KW-0418">Kinase</keyword>
<dbReference type="SMART" id="SM00388">
    <property type="entry name" value="HisKA"/>
    <property type="match status" value="1"/>
</dbReference>
<keyword evidence="17" id="KW-1185">Reference proteome</keyword>
<dbReference type="Pfam" id="PF02518">
    <property type="entry name" value="HATPase_c"/>
    <property type="match status" value="1"/>
</dbReference>
<evidence type="ECO:0000259" key="12">
    <source>
        <dbReference type="PROSITE" id="PS50109"/>
    </source>
</evidence>
<reference evidence="17" key="1">
    <citation type="submission" date="2018-03" db="EMBL/GenBank/DDBJ databases">
        <title>A comparative analysis of the Nautiliaceae.</title>
        <authorList>
            <person name="Grosche A."/>
            <person name="Smedile F."/>
            <person name="Vetriani C."/>
        </authorList>
    </citation>
    <scope>NUCLEOTIDE SEQUENCE [LARGE SCALE GENOMIC DNA]</scope>
    <source>
        <strain evidence="17">TB6</strain>
    </source>
</reference>
<evidence type="ECO:0000256" key="8">
    <source>
        <dbReference type="ARBA" id="ARBA00022777"/>
    </source>
</evidence>
<evidence type="ECO:0000313" key="16">
    <source>
        <dbReference type="Proteomes" id="UP000272781"/>
    </source>
</evidence>
<dbReference type="InterPro" id="IPR003660">
    <property type="entry name" value="HAMP_dom"/>
</dbReference>
<dbReference type="SUPFAM" id="SSF55874">
    <property type="entry name" value="ATPase domain of HSP90 chaperone/DNA topoisomerase II/histidine kinase"/>
    <property type="match status" value="1"/>
</dbReference>
<dbReference type="Gene3D" id="3.30.565.10">
    <property type="entry name" value="Histidine kinase-like ATPase, C-terminal domain"/>
    <property type="match status" value="1"/>
</dbReference>
<dbReference type="PANTHER" id="PTHR43065:SF42">
    <property type="entry name" value="TWO-COMPONENT SENSOR PPRA"/>
    <property type="match status" value="1"/>
</dbReference>
<evidence type="ECO:0000256" key="2">
    <source>
        <dbReference type="ARBA" id="ARBA00004651"/>
    </source>
</evidence>
<dbReference type="Proteomes" id="UP000298805">
    <property type="component" value="Chromosome"/>
</dbReference>
<dbReference type="PRINTS" id="PR00344">
    <property type="entry name" value="BCTRLSENSOR"/>
</dbReference>
<dbReference type="InterPro" id="IPR003661">
    <property type="entry name" value="HisK_dim/P_dom"/>
</dbReference>
<dbReference type="GO" id="GO:0000155">
    <property type="term" value="F:phosphorelay sensor kinase activity"/>
    <property type="evidence" value="ECO:0007669"/>
    <property type="project" value="InterPro"/>
</dbReference>
<proteinExistence type="predicted"/>
<dbReference type="EMBL" id="RJVK01000001">
    <property type="protein sequence ID" value="ROR40996.1"/>
    <property type="molecule type" value="Genomic_DNA"/>
</dbReference>
<keyword evidence="6" id="KW-0808">Transferase</keyword>